<feature type="compositionally biased region" description="Basic residues" evidence="1">
    <location>
        <begin position="47"/>
        <end position="65"/>
    </location>
</feature>
<reference evidence="2" key="1">
    <citation type="submission" date="2018-02" db="EMBL/GenBank/DDBJ databases">
        <title>Rhizophora mucronata_Transcriptome.</title>
        <authorList>
            <person name="Meera S.P."/>
            <person name="Sreeshan A."/>
            <person name="Augustine A."/>
        </authorList>
    </citation>
    <scope>NUCLEOTIDE SEQUENCE</scope>
    <source>
        <tissue evidence="2">Leaf</tissue>
    </source>
</reference>
<feature type="compositionally biased region" description="Basic residues" evidence="1">
    <location>
        <begin position="9"/>
        <end position="21"/>
    </location>
</feature>
<sequence>MGSEGKSKGEKRKNKTKKKRSSSFSSSEDEGKSRKRQRRDDEEESRSRKRDKKQKGKDKKSHKHRSDKEKKSKDKHKVKHHKGNHRSKSQFQELSNDDYYSKNNEFATWLKEKRNVFFSELSSESARKLFSKFVEDWNDQKLESQYYEGISSGPRSAHNWNFKH</sequence>
<dbReference type="AlphaFoldDB" id="A0A2P2IRQ2"/>
<dbReference type="InterPro" id="IPR044688">
    <property type="entry name" value="SCI-1-like"/>
</dbReference>
<dbReference type="PANTHER" id="PTHR34117:SF1">
    <property type="entry name" value="STYLE CELL-CYCLE INHIBITOR 1"/>
    <property type="match status" value="1"/>
</dbReference>
<dbReference type="EMBL" id="GGEC01003428">
    <property type="protein sequence ID" value="MBW83911.1"/>
    <property type="molecule type" value="Transcribed_RNA"/>
</dbReference>
<feature type="compositionally biased region" description="Basic residues" evidence="1">
    <location>
        <begin position="73"/>
        <end position="88"/>
    </location>
</feature>
<proteinExistence type="predicted"/>
<accession>A0A2P2IRQ2</accession>
<feature type="region of interest" description="Disordered" evidence="1">
    <location>
        <begin position="1"/>
        <end position="95"/>
    </location>
</feature>
<evidence type="ECO:0000256" key="1">
    <source>
        <dbReference type="SAM" id="MobiDB-lite"/>
    </source>
</evidence>
<organism evidence="2">
    <name type="scientific">Rhizophora mucronata</name>
    <name type="common">Asiatic mangrove</name>
    <dbReference type="NCBI Taxonomy" id="61149"/>
    <lineage>
        <taxon>Eukaryota</taxon>
        <taxon>Viridiplantae</taxon>
        <taxon>Streptophyta</taxon>
        <taxon>Embryophyta</taxon>
        <taxon>Tracheophyta</taxon>
        <taxon>Spermatophyta</taxon>
        <taxon>Magnoliopsida</taxon>
        <taxon>eudicotyledons</taxon>
        <taxon>Gunneridae</taxon>
        <taxon>Pentapetalae</taxon>
        <taxon>rosids</taxon>
        <taxon>fabids</taxon>
        <taxon>Malpighiales</taxon>
        <taxon>Rhizophoraceae</taxon>
        <taxon>Rhizophora</taxon>
    </lineage>
</organism>
<dbReference type="PANTHER" id="PTHR34117">
    <property type="entry name" value="STYLE CELL-CYCLE INHIBITOR 1"/>
    <property type="match status" value="1"/>
</dbReference>
<evidence type="ECO:0000313" key="2">
    <source>
        <dbReference type="EMBL" id="MBW83911.1"/>
    </source>
</evidence>
<protein>
    <submittedName>
        <fullName evidence="2">Protein PXR1</fullName>
    </submittedName>
</protein>
<name>A0A2P2IRQ2_RHIMU</name>